<dbReference type="SUPFAM" id="SSF82671">
    <property type="entry name" value="SEA domain"/>
    <property type="match status" value="1"/>
</dbReference>
<dbReference type="PANTHER" id="PTHR24252:SF7">
    <property type="entry name" value="HYALIN"/>
    <property type="match status" value="1"/>
</dbReference>
<dbReference type="AlphaFoldDB" id="A0A8B7QFB0"/>
<keyword evidence="9" id="KW-1015">Disulfide bond</keyword>
<keyword evidence="14" id="KW-1185">Reference proteome</keyword>
<dbReference type="InterPro" id="IPR018114">
    <property type="entry name" value="TRYPSIN_HIS"/>
</dbReference>
<evidence type="ECO:0000256" key="6">
    <source>
        <dbReference type="ARBA" id="ARBA00022968"/>
    </source>
</evidence>
<evidence type="ECO:0000256" key="9">
    <source>
        <dbReference type="ARBA" id="ARBA00023157"/>
    </source>
</evidence>
<dbReference type="SMART" id="SM00020">
    <property type="entry name" value="Tryp_SPc"/>
    <property type="match status" value="1"/>
</dbReference>
<keyword evidence="8 11" id="KW-0472">Membrane</keyword>
<dbReference type="PROSITE" id="PS00135">
    <property type="entry name" value="TRYPSIN_SER"/>
    <property type="match status" value="1"/>
</dbReference>
<dbReference type="InterPro" id="IPR033116">
    <property type="entry name" value="TRYPSIN_SER"/>
</dbReference>
<evidence type="ECO:0000256" key="10">
    <source>
        <dbReference type="RuleBase" id="RU363034"/>
    </source>
</evidence>
<gene>
    <name evidence="15" type="primary">TMPRSS11F</name>
</gene>
<dbReference type="GO" id="GO:0016020">
    <property type="term" value="C:membrane"/>
    <property type="evidence" value="ECO:0007669"/>
    <property type="project" value="UniProtKB-SubCell"/>
</dbReference>
<dbReference type="Gene3D" id="2.40.10.10">
    <property type="entry name" value="Trypsin-like serine proteases"/>
    <property type="match status" value="3"/>
</dbReference>
<dbReference type="InterPro" id="IPR001254">
    <property type="entry name" value="Trypsin_dom"/>
</dbReference>
<feature type="domain" description="Peptidase S1" evidence="13">
    <location>
        <begin position="257"/>
        <end position="489"/>
    </location>
</feature>
<dbReference type="Gene3D" id="3.30.70.960">
    <property type="entry name" value="SEA domain"/>
    <property type="match status" value="1"/>
</dbReference>
<comment type="subcellular location">
    <subcellularLocation>
        <location evidence="1">Membrane</location>
        <topology evidence="1">Single-pass type II membrane protein</topology>
    </subcellularLocation>
</comment>
<evidence type="ECO:0000256" key="5">
    <source>
        <dbReference type="ARBA" id="ARBA00022825"/>
    </source>
</evidence>
<evidence type="ECO:0000256" key="3">
    <source>
        <dbReference type="ARBA" id="ARBA00022692"/>
    </source>
</evidence>
<dbReference type="RefSeq" id="XP_019487005.1">
    <property type="nucleotide sequence ID" value="XM_019631460.1"/>
</dbReference>
<dbReference type="InterPro" id="IPR043504">
    <property type="entry name" value="Peptidase_S1_PA_chymotrypsin"/>
</dbReference>
<name>A0A8B7QFB0_HIPAR</name>
<evidence type="ECO:0000259" key="13">
    <source>
        <dbReference type="PROSITE" id="PS50240"/>
    </source>
</evidence>
<dbReference type="CTD" id="389208"/>
<dbReference type="Proteomes" id="UP000694851">
    <property type="component" value="Unplaced"/>
</dbReference>
<dbReference type="InterPro" id="IPR001314">
    <property type="entry name" value="Peptidase_S1A"/>
</dbReference>
<dbReference type="PROSITE" id="PS50240">
    <property type="entry name" value="TRYPSIN_DOM"/>
    <property type="match status" value="1"/>
</dbReference>
<protein>
    <submittedName>
        <fullName evidence="15">Transmembrane protease serine 11F</fullName>
    </submittedName>
</protein>
<dbReference type="PRINTS" id="PR00722">
    <property type="entry name" value="CHYMOTRYPSIN"/>
</dbReference>
<dbReference type="PROSITE" id="PS00134">
    <property type="entry name" value="TRYPSIN_HIS"/>
    <property type="match status" value="1"/>
</dbReference>
<sequence length="490" mass="54819">MVTGYLERPVEFSEADYPQVEYQRRDQYWDPIRLALFTLAIVAIIGIAIGIVSHFVVEDDKTFYYLASFQVTNIKYKENYGIRTSREFTQRSLQIERMMYNIFRSSSGPARFIKSHVIKISPDENGVNVLMVLMFRYPSTGSAEQIKTKNKDPSQWTATFGITITPPAVQRNVGKIILHENYRRETNENDIALAQLTTRVEFSNTVQRVCLPDSSIKLPPKTSVFVTGFGSIVDDGCGIRMTSSNMPLPASSSTERIIQGRETSVEGEWPWQASLQLKGAGHQCGASLISNTWLLTAAHCFRNYKNPRLWMASFGTTLSPPLMRRQVQSIIIHENYAAHKHDDDIAVVKLSTPVLFSDDVHRVCLPDATFEVLPKSKVFVTGWGALKANGPFPNTLRQVEIEIISNNICNQVNVYGGAVSSGMICAGFLSGKLDACEGDSGGPLVIAQDSNIWYLIGIVSWGMDCGKENKPGIYTKVTRYRDWIKSKTNI</sequence>
<dbReference type="FunFam" id="2.40.10.10:FF:000003">
    <property type="entry name" value="Transmembrane serine protease 3"/>
    <property type="match status" value="1"/>
</dbReference>
<evidence type="ECO:0000256" key="7">
    <source>
        <dbReference type="ARBA" id="ARBA00022989"/>
    </source>
</evidence>
<evidence type="ECO:0000256" key="11">
    <source>
        <dbReference type="SAM" id="Phobius"/>
    </source>
</evidence>
<dbReference type="GO" id="GO:0006508">
    <property type="term" value="P:proteolysis"/>
    <property type="evidence" value="ECO:0007669"/>
    <property type="project" value="UniProtKB-KW"/>
</dbReference>
<keyword evidence="3 11" id="KW-0812">Transmembrane</keyword>
<keyword evidence="2 10" id="KW-0645">Protease</keyword>
<dbReference type="Pfam" id="PF01390">
    <property type="entry name" value="SEA"/>
    <property type="match status" value="1"/>
</dbReference>
<keyword evidence="7 11" id="KW-1133">Transmembrane helix</keyword>
<evidence type="ECO:0000313" key="15">
    <source>
        <dbReference type="RefSeq" id="XP_019487005.1"/>
    </source>
</evidence>
<dbReference type="CDD" id="cd00190">
    <property type="entry name" value="Tryp_SPc"/>
    <property type="match status" value="1"/>
</dbReference>
<proteinExistence type="predicted"/>
<dbReference type="GeneID" id="109375902"/>
<evidence type="ECO:0000259" key="12">
    <source>
        <dbReference type="PROSITE" id="PS50024"/>
    </source>
</evidence>
<feature type="transmembrane region" description="Helical" evidence="11">
    <location>
        <begin position="34"/>
        <end position="57"/>
    </location>
</feature>
<keyword evidence="6" id="KW-0735">Signal-anchor</keyword>
<dbReference type="SUPFAM" id="SSF50494">
    <property type="entry name" value="Trypsin-like serine proteases"/>
    <property type="match status" value="2"/>
</dbReference>
<evidence type="ECO:0000256" key="2">
    <source>
        <dbReference type="ARBA" id="ARBA00022670"/>
    </source>
</evidence>
<accession>A0A8B7QFB0</accession>
<organism evidence="14 15">
    <name type="scientific">Hipposideros armiger</name>
    <name type="common">Great Himalayan leaf-nosed bat</name>
    <dbReference type="NCBI Taxonomy" id="186990"/>
    <lineage>
        <taxon>Eukaryota</taxon>
        <taxon>Metazoa</taxon>
        <taxon>Chordata</taxon>
        <taxon>Craniata</taxon>
        <taxon>Vertebrata</taxon>
        <taxon>Euteleostomi</taxon>
        <taxon>Mammalia</taxon>
        <taxon>Eutheria</taxon>
        <taxon>Laurasiatheria</taxon>
        <taxon>Chiroptera</taxon>
        <taxon>Yinpterochiroptera</taxon>
        <taxon>Rhinolophoidea</taxon>
        <taxon>Hipposideridae</taxon>
        <taxon>Hipposideros</taxon>
    </lineage>
</organism>
<evidence type="ECO:0000256" key="4">
    <source>
        <dbReference type="ARBA" id="ARBA00022801"/>
    </source>
</evidence>
<dbReference type="GO" id="GO:0004252">
    <property type="term" value="F:serine-type endopeptidase activity"/>
    <property type="evidence" value="ECO:0007669"/>
    <property type="project" value="InterPro"/>
</dbReference>
<keyword evidence="5 10" id="KW-0720">Serine protease</keyword>
<dbReference type="InterPro" id="IPR036364">
    <property type="entry name" value="SEA_dom_sf"/>
</dbReference>
<dbReference type="PROSITE" id="PS50024">
    <property type="entry name" value="SEA"/>
    <property type="match status" value="1"/>
</dbReference>
<dbReference type="InterPro" id="IPR009003">
    <property type="entry name" value="Peptidase_S1_PA"/>
</dbReference>
<dbReference type="OrthoDB" id="9425590at2759"/>
<dbReference type="PANTHER" id="PTHR24252">
    <property type="entry name" value="ACROSIN-RELATED"/>
    <property type="match status" value="1"/>
</dbReference>
<dbReference type="InterPro" id="IPR000082">
    <property type="entry name" value="SEA_dom"/>
</dbReference>
<reference evidence="15" key="1">
    <citation type="submission" date="2025-08" db="UniProtKB">
        <authorList>
            <consortium name="RefSeq"/>
        </authorList>
    </citation>
    <scope>IDENTIFICATION</scope>
    <source>
        <tissue evidence="15">Muscle</tissue>
    </source>
</reference>
<feature type="domain" description="SEA" evidence="12">
    <location>
        <begin position="61"/>
        <end position="181"/>
    </location>
</feature>
<evidence type="ECO:0000256" key="1">
    <source>
        <dbReference type="ARBA" id="ARBA00004606"/>
    </source>
</evidence>
<evidence type="ECO:0000256" key="8">
    <source>
        <dbReference type="ARBA" id="ARBA00023136"/>
    </source>
</evidence>
<dbReference type="KEGG" id="hai:109375902"/>
<keyword evidence="4 10" id="KW-0378">Hydrolase</keyword>
<evidence type="ECO:0000313" key="14">
    <source>
        <dbReference type="Proteomes" id="UP000694851"/>
    </source>
</evidence>
<dbReference type="Pfam" id="PF00089">
    <property type="entry name" value="Trypsin"/>
    <property type="match status" value="2"/>
</dbReference>